<keyword evidence="1" id="KW-0732">Signal</keyword>
<evidence type="ECO:0000256" key="1">
    <source>
        <dbReference type="SAM" id="SignalP"/>
    </source>
</evidence>
<dbReference type="RefSeq" id="WP_386451378.1">
    <property type="nucleotide sequence ID" value="NZ_JBHSFH010000013.1"/>
</dbReference>
<accession>A0ABV9ADI0</accession>
<organism evidence="2 3">
    <name type="scientific">Streptomyces ovatisporus</name>
    <dbReference type="NCBI Taxonomy" id="1128682"/>
    <lineage>
        <taxon>Bacteria</taxon>
        <taxon>Bacillati</taxon>
        <taxon>Actinomycetota</taxon>
        <taxon>Actinomycetes</taxon>
        <taxon>Kitasatosporales</taxon>
        <taxon>Streptomycetaceae</taxon>
        <taxon>Streptomyces</taxon>
    </lineage>
</organism>
<proteinExistence type="predicted"/>
<sequence length="210" mass="21754">MRTQPFRSATVGGLATVAALGLTLAASGPGVAAEPAKKTRAPGFLAPADLPPHPSSPWWAGKVTAGLPDAGPFCVDGALPSARSHHREYHTDYDTNATQVAVVSANATAAARLARALEKKVAACAADWLRETPGGTASWEKYGKVAVGDGARVYGVHTSMPESEPGVHLFAVGRDGKTVTVVRWGEMGNLGQAPVTAFKETTRTAVDKLD</sequence>
<evidence type="ECO:0008006" key="4">
    <source>
        <dbReference type="Google" id="ProtNLM"/>
    </source>
</evidence>
<evidence type="ECO:0000313" key="2">
    <source>
        <dbReference type="EMBL" id="MFC4497011.1"/>
    </source>
</evidence>
<reference evidence="3" key="1">
    <citation type="journal article" date="2019" name="Int. J. Syst. Evol. Microbiol.">
        <title>The Global Catalogue of Microorganisms (GCM) 10K type strain sequencing project: providing services to taxonomists for standard genome sequencing and annotation.</title>
        <authorList>
            <consortium name="The Broad Institute Genomics Platform"/>
            <consortium name="The Broad Institute Genome Sequencing Center for Infectious Disease"/>
            <person name="Wu L."/>
            <person name="Ma J."/>
        </authorList>
    </citation>
    <scope>NUCLEOTIDE SEQUENCE [LARGE SCALE GENOMIC DNA]</scope>
    <source>
        <strain evidence="3">CGMCC 4.7357</strain>
    </source>
</reference>
<gene>
    <name evidence="2" type="ORF">ACFPA8_23035</name>
</gene>
<feature type="signal peptide" evidence="1">
    <location>
        <begin position="1"/>
        <end position="32"/>
    </location>
</feature>
<evidence type="ECO:0000313" key="3">
    <source>
        <dbReference type="Proteomes" id="UP001595997"/>
    </source>
</evidence>
<comment type="caution">
    <text evidence="2">The sequence shown here is derived from an EMBL/GenBank/DDBJ whole genome shotgun (WGS) entry which is preliminary data.</text>
</comment>
<dbReference type="EMBL" id="JBHSFH010000013">
    <property type="protein sequence ID" value="MFC4497011.1"/>
    <property type="molecule type" value="Genomic_DNA"/>
</dbReference>
<dbReference type="Proteomes" id="UP001595997">
    <property type="component" value="Unassembled WGS sequence"/>
</dbReference>
<protein>
    <recommendedName>
        <fullName evidence="4">Secreted protein</fullName>
    </recommendedName>
</protein>
<name>A0ABV9ADI0_9ACTN</name>
<feature type="chain" id="PRO_5045416995" description="Secreted protein" evidence="1">
    <location>
        <begin position="33"/>
        <end position="210"/>
    </location>
</feature>
<keyword evidence="3" id="KW-1185">Reference proteome</keyword>